<gene>
    <name evidence="1" type="ORF">Rifp1Sym_el00010</name>
</gene>
<keyword evidence="2" id="KW-1185">Reference proteome</keyword>
<proteinExistence type="predicted"/>
<dbReference type="EMBL" id="AFOC01000117">
    <property type="protein sequence ID" value="EGV50018.1"/>
    <property type="molecule type" value="Genomic_DNA"/>
</dbReference>
<dbReference type="Pfam" id="PF05015">
    <property type="entry name" value="HigB-like_toxin"/>
    <property type="match status" value="1"/>
</dbReference>
<evidence type="ECO:0000313" key="1">
    <source>
        <dbReference type="EMBL" id="EGV50018.1"/>
    </source>
</evidence>
<dbReference type="PANTHER" id="PTHR40266">
    <property type="entry name" value="TOXIN HIGB-1"/>
    <property type="match status" value="1"/>
</dbReference>
<dbReference type="InterPro" id="IPR007711">
    <property type="entry name" value="HigB-1"/>
</dbReference>
<dbReference type="InterPro" id="IPR035093">
    <property type="entry name" value="RelE/ParE_toxin_dom_sf"/>
</dbReference>
<reference evidence="1" key="1">
    <citation type="journal article" date="2011" name="ISME J.">
        <title>The endosymbionts of the deep-sea tubeworms Riftia pachyptila and Tevnia jerichonana share an identical physiology as revealed by proteogenomic analyses.</title>
        <authorList>
            <person name="Gardebrecht A."/>
            <person name="Markert S."/>
            <person name="Felbeck H."/>
            <person name="Thuermer A."/>
            <person name="Albrecht D."/>
            <person name="Wollherr A."/>
            <person name="Kabisch J."/>
            <person name="Lehmann R."/>
            <person name="Daniel R."/>
            <person name="Liesegang H."/>
            <person name="Hecker M."/>
            <person name="Sievert S.M."/>
            <person name="Schweder T."/>
        </authorList>
    </citation>
    <scope>NUCLEOTIDE SEQUENCE [LARGE SCALE GENOMIC DNA]</scope>
</reference>
<dbReference type="SUPFAM" id="SSF143011">
    <property type="entry name" value="RelE-like"/>
    <property type="match status" value="1"/>
</dbReference>
<sequence>MTFNAARYTLAPMIKSFKCKQTQALYEGQCPRQFRAFRAQAERKLQMLDCAVELADLRLPPGNRLEKLSDDRQGQYSIRINQQWRICFSWTDAPCDVEITDYH</sequence>
<comment type="caution">
    <text evidence="1">The sequence shown here is derived from an EMBL/GenBank/DDBJ whole genome shotgun (WGS) entry which is preliminary data.</text>
</comment>
<accession>G2DH72</accession>
<evidence type="ECO:0000313" key="2">
    <source>
        <dbReference type="Proteomes" id="UP000004491"/>
    </source>
</evidence>
<dbReference type="PATRIC" id="fig|1048808.3.peg.3018"/>
<dbReference type="AlphaFoldDB" id="G2DH72"/>
<organism evidence="1 2">
    <name type="scientific">endosymbiont of Riftia pachyptila</name>
    <name type="common">vent Ph05</name>
    <dbReference type="NCBI Taxonomy" id="1048808"/>
    <lineage>
        <taxon>Bacteria</taxon>
        <taxon>Pseudomonadati</taxon>
        <taxon>Pseudomonadota</taxon>
        <taxon>Gammaproteobacteria</taxon>
        <taxon>sulfur-oxidizing symbionts</taxon>
    </lineage>
</organism>
<protein>
    <submittedName>
        <fullName evidence="1">Plasmid maintenance system killer</fullName>
    </submittedName>
</protein>
<dbReference type="Proteomes" id="UP000004491">
    <property type="component" value="Unassembled WGS sequence"/>
</dbReference>
<dbReference type="PANTHER" id="PTHR40266:SF2">
    <property type="entry name" value="TOXIN HIGB-1"/>
    <property type="match status" value="1"/>
</dbReference>
<name>G2DH72_9GAMM</name>
<dbReference type="Gene3D" id="3.30.2310.20">
    <property type="entry name" value="RelE-like"/>
    <property type="match status" value="1"/>
</dbReference>